<proteinExistence type="predicted"/>
<reference evidence="2" key="2">
    <citation type="submission" date="2025-09" db="UniProtKB">
        <authorList>
            <consortium name="Ensembl"/>
        </authorList>
    </citation>
    <scope>IDENTIFICATION</scope>
</reference>
<dbReference type="Ensembl" id="ENSMSIT00000034275.1">
    <property type="protein sequence ID" value="ENSMSIP00000027186.1"/>
    <property type="gene ID" value="ENSMSIG00000022954.1"/>
</dbReference>
<dbReference type="Proteomes" id="UP000694415">
    <property type="component" value="Unplaced"/>
</dbReference>
<name>A0A8C6HUW4_MUSSI</name>
<organism evidence="2 3">
    <name type="scientific">Mus spicilegus</name>
    <name type="common">Mound-building mouse</name>
    <dbReference type="NCBI Taxonomy" id="10103"/>
    <lineage>
        <taxon>Eukaryota</taxon>
        <taxon>Metazoa</taxon>
        <taxon>Chordata</taxon>
        <taxon>Craniata</taxon>
        <taxon>Vertebrata</taxon>
        <taxon>Euteleostomi</taxon>
        <taxon>Mammalia</taxon>
        <taxon>Eutheria</taxon>
        <taxon>Euarchontoglires</taxon>
        <taxon>Glires</taxon>
        <taxon>Rodentia</taxon>
        <taxon>Myomorpha</taxon>
        <taxon>Muroidea</taxon>
        <taxon>Muridae</taxon>
        <taxon>Murinae</taxon>
        <taxon>Mus</taxon>
        <taxon>Mus</taxon>
    </lineage>
</organism>
<feature type="region of interest" description="Disordered" evidence="1">
    <location>
        <begin position="1"/>
        <end position="33"/>
    </location>
</feature>
<protein>
    <submittedName>
        <fullName evidence="2">Uncharacterized protein</fullName>
    </submittedName>
</protein>
<dbReference type="GeneTree" id="ENSGT00860000135627"/>
<evidence type="ECO:0000313" key="3">
    <source>
        <dbReference type="Proteomes" id="UP000694415"/>
    </source>
</evidence>
<sequence>MGKGEKKEGSRKEEREKVEGWNSGKKKRGGVKRVQSVRVTVDVAQESTAVRDQHQVKRQTSIKGLHLARSARLIKISHRSELWGPKGLSGKLICKLTRPPHYRNDCYLQPRSPKI</sequence>
<keyword evidence="3" id="KW-1185">Reference proteome</keyword>
<accession>A0A8C6HUW4</accession>
<evidence type="ECO:0000313" key="2">
    <source>
        <dbReference type="Ensembl" id="ENSMSIP00000027186.1"/>
    </source>
</evidence>
<reference evidence="2" key="1">
    <citation type="submission" date="2025-08" db="UniProtKB">
        <authorList>
            <consortium name="Ensembl"/>
        </authorList>
    </citation>
    <scope>IDENTIFICATION</scope>
</reference>
<feature type="compositionally biased region" description="Basic and acidic residues" evidence="1">
    <location>
        <begin position="1"/>
        <end position="19"/>
    </location>
</feature>
<dbReference type="AlphaFoldDB" id="A0A8C6HUW4"/>
<evidence type="ECO:0000256" key="1">
    <source>
        <dbReference type="SAM" id="MobiDB-lite"/>
    </source>
</evidence>